<organism evidence="1 2">
    <name type="scientific">Murimonas intestini</name>
    <dbReference type="NCBI Taxonomy" id="1337051"/>
    <lineage>
        <taxon>Bacteria</taxon>
        <taxon>Bacillati</taxon>
        <taxon>Bacillota</taxon>
        <taxon>Clostridia</taxon>
        <taxon>Lachnospirales</taxon>
        <taxon>Lachnospiraceae</taxon>
        <taxon>Murimonas</taxon>
    </lineage>
</organism>
<keyword evidence="2" id="KW-1185">Reference proteome</keyword>
<proteinExistence type="predicted"/>
<evidence type="ECO:0000313" key="2">
    <source>
        <dbReference type="Proteomes" id="UP000245412"/>
    </source>
</evidence>
<dbReference type="Pfam" id="PF16163">
    <property type="entry name" value="DUF4869"/>
    <property type="match status" value="1"/>
</dbReference>
<dbReference type="InterPro" id="IPR032360">
    <property type="entry name" value="DUF4869"/>
</dbReference>
<reference evidence="1 2" key="1">
    <citation type="submission" date="2018-05" db="EMBL/GenBank/DDBJ databases">
        <authorList>
            <person name="Goeker M."/>
            <person name="Huntemann M."/>
            <person name="Clum A."/>
            <person name="Pillay M."/>
            <person name="Palaniappan K."/>
            <person name="Varghese N."/>
            <person name="Mikhailova N."/>
            <person name="Stamatis D."/>
            <person name="Reddy T."/>
            <person name="Daum C."/>
            <person name="Shapiro N."/>
            <person name="Ivanova N."/>
            <person name="Kyrpides N."/>
            <person name="Woyke T."/>
        </authorList>
    </citation>
    <scope>NUCLEOTIDE SEQUENCE [LARGE SCALE GENOMIC DNA]</scope>
    <source>
        <strain evidence="1 2">DSM 26524</strain>
    </source>
</reference>
<dbReference type="Proteomes" id="UP000245412">
    <property type="component" value="Unassembled WGS sequence"/>
</dbReference>
<dbReference type="AlphaFoldDB" id="A0AB73SYQ7"/>
<name>A0AB73SYQ7_9FIRM</name>
<accession>A0AB73SYQ7</accession>
<comment type="caution">
    <text evidence="1">The sequence shown here is derived from an EMBL/GenBank/DDBJ whole genome shotgun (WGS) entry which is preliminary data.</text>
</comment>
<dbReference type="EMBL" id="QGGY01000017">
    <property type="protein sequence ID" value="PWJ72580.1"/>
    <property type="molecule type" value="Genomic_DNA"/>
</dbReference>
<protein>
    <submittedName>
        <fullName evidence="1">Uncharacterized protein DUF4869</fullName>
    </submittedName>
</protein>
<dbReference type="RefSeq" id="WP_109748328.1">
    <property type="nucleotide sequence ID" value="NZ_JANKBI010000017.1"/>
</dbReference>
<evidence type="ECO:0000313" key="1">
    <source>
        <dbReference type="EMBL" id="PWJ72580.1"/>
    </source>
</evidence>
<gene>
    <name evidence="1" type="ORF">C7383_11750</name>
</gene>
<sequence>MITIYKDKKDIPKNIEYVELNDVFFNQTTVNKLDSKAKTIVKKIHDSELDGKYKIKSKFNGVTLDVDCLSTGCKTVLNVKYFPDKVFCLKECGDNALEVLYGLDDGAVYSDYAVIPFDMNSVKVSDEKGTRVITDYEELKEWWNNEK</sequence>